<gene>
    <name evidence="1 2" type="primary">Slc2a3</name>
</gene>
<dbReference type="Proteomes" id="UP000000589">
    <property type="component" value="Chromosome 6"/>
</dbReference>
<dbReference type="AGR" id="MGI:95757"/>
<evidence type="ECO:0000313" key="1">
    <source>
        <dbReference type="Ensembl" id="ENSMUSP00000131615.2"/>
    </source>
</evidence>
<evidence type="ECO:0000313" key="3">
    <source>
        <dbReference type="Proteomes" id="UP000000589"/>
    </source>
</evidence>
<evidence type="ECO:0000313" key="2">
    <source>
        <dbReference type="MGI" id="MGI:95757"/>
    </source>
</evidence>
<keyword evidence="3" id="KW-1185">Reference proteome</keyword>
<accession>E9PX20</accession>
<reference evidence="1" key="3">
    <citation type="submission" date="2025-08" db="UniProtKB">
        <authorList>
            <consortium name="Ensembl"/>
        </authorList>
    </citation>
    <scope>IDENTIFICATION</scope>
    <source>
        <strain evidence="1">C57BL/6J</strain>
    </source>
</reference>
<organism evidence="1 3">
    <name type="scientific">Mus musculus</name>
    <name type="common">Mouse</name>
    <dbReference type="NCBI Taxonomy" id="10090"/>
    <lineage>
        <taxon>Eukaryota</taxon>
        <taxon>Metazoa</taxon>
        <taxon>Chordata</taxon>
        <taxon>Craniata</taxon>
        <taxon>Vertebrata</taxon>
        <taxon>Euteleostomi</taxon>
        <taxon>Mammalia</taxon>
        <taxon>Eutheria</taxon>
        <taxon>Euarchontoglires</taxon>
        <taxon>Glires</taxon>
        <taxon>Rodentia</taxon>
        <taxon>Myomorpha</taxon>
        <taxon>Muroidea</taxon>
        <taxon>Muridae</taxon>
        <taxon>Murinae</taxon>
        <taxon>Mus</taxon>
        <taxon>Mus</taxon>
    </lineage>
</organism>
<dbReference type="GeneTree" id="ENSGT00940000160313"/>
<reference evidence="1 3" key="1">
    <citation type="journal article" date="2009" name="PLoS Biol.">
        <title>Lineage-specific biology revealed by a finished genome assembly of the mouse.</title>
        <authorList>
            <consortium name="Mouse Genome Sequencing Consortium"/>
            <person name="Church D.M."/>
            <person name="Goodstadt L."/>
            <person name="Hillier L.W."/>
            <person name="Zody M.C."/>
            <person name="Goldstein S."/>
            <person name="She X."/>
            <person name="Bult C.J."/>
            <person name="Agarwala R."/>
            <person name="Cherry J.L."/>
            <person name="DiCuccio M."/>
            <person name="Hlavina W."/>
            <person name="Kapustin Y."/>
            <person name="Meric P."/>
            <person name="Maglott D."/>
            <person name="Birtle Z."/>
            <person name="Marques A.C."/>
            <person name="Graves T."/>
            <person name="Zhou S."/>
            <person name="Teague B."/>
            <person name="Potamousis K."/>
            <person name="Churas C."/>
            <person name="Place M."/>
            <person name="Herschleb J."/>
            <person name="Runnheim R."/>
            <person name="Forrest D."/>
            <person name="Amos-Landgraf J."/>
            <person name="Schwartz D.C."/>
            <person name="Cheng Z."/>
            <person name="Lindblad-Toh K."/>
            <person name="Eichler E.E."/>
            <person name="Ponting C.P."/>
        </authorList>
    </citation>
    <scope>NUCLEOTIDE SEQUENCE [LARGE SCALE GENOMIC DNA]</scope>
    <source>
        <strain evidence="1 3">C57BL/6J</strain>
    </source>
</reference>
<reference evidence="1 3" key="2">
    <citation type="journal article" date="2011" name="PLoS Biol.">
        <title>Modernizing reference genome assemblies.</title>
        <authorList>
            <person name="Church D.M."/>
            <person name="Schneider V.A."/>
            <person name="Graves T."/>
            <person name="Auger K."/>
            <person name="Cunningham F."/>
            <person name="Bouk N."/>
            <person name="Chen H.C."/>
            <person name="Agarwala R."/>
            <person name="McLaren W.M."/>
            <person name="Ritchie G.R."/>
            <person name="Albracht D."/>
            <person name="Kremitzki M."/>
            <person name="Rock S."/>
            <person name="Kotkiewicz H."/>
            <person name="Kremitzki C."/>
            <person name="Wollam A."/>
            <person name="Trani L."/>
            <person name="Fulton L."/>
            <person name="Fulton R."/>
            <person name="Matthews L."/>
            <person name="Whitehead S."/>
            <person name="Chow W."/>
            <person name="Torrance J."/>
            <person name="Dunn M."/>
            <person name="Harden G."/>
            <person name="Threadgold G."/>
            <person name="Wood J."/>
            <person name="Collins J."/>
            <person name="Heath P."/>
            <person name="Griffiths G."/>
            <person name="Pelan S."/>
            <person name="Grafham D."/>
            <person name="Eichler E.E."/>
            <person name="Weinstock G."/>
            <person name="Mardis E.R."/>
            <person name="Wilson R.K."/>
            <person name="Howe K."/>
            <person name="Flicek P."/>
            <person name="Hubbard T."/>
        </authorList>
    </citation>
    <scope>NUCLEOTIDE SEQUENCE [LARGE SCALE GENOMIC DNA]</scope>
    <source>
        <strain evidence="1 3">C57BL/6J</strain>
    </source>
</reference>
<dbReference type="Ensembl" id="ENSMUST00000171541.2">
    <property type="protein sequence ID" value="ENSMUSP00000131615.2"/>
    <property type="gene ID" value="ENSMUSG00000003153.11"/>
</dbReference>
<name>E9PX20_MOUSE</name>
<dbReference type="ExpressionAtlas" id="E9PX20">
    <property type="expression patterns" value="baseline and differential"/>
</dbReference>
<dbReference type="MGI" id="MGI:95757">
    <property type="gene designation" value="Slc2a3"/>
</dbReference>
<sequence>MHHLSNCKCAGDPISGVRRDCCHDRLFPVWLQHWSHQCT</sequence>
<dbReference type="AlphaFoldDB" id="E9PX20"/>
<proteinExistence type="predicted"/>
<dbReference type="VEuPathDB" id="HostDB:ENSMUSG00000003153"/>
<reference evidence="1" key="4">
    <citation type="submission" date="2025-09" db="UniProtKB">
        <authorList>
            <consortium name="Ensembl"/>
        </authorList>
    </citation>
    <scope>IDENTIFICATION</scope>
    <source>
        <strain evidence="1">C57BL/6J</strain>
    </source>
</reference>
<dbReference type="HOGENOM" id="CLU_3319902_0_0_1"/>
<protein>
    <submittedName>
        <fullName evidence="1">Solute carrier family 2 (facilitated glucose transporter), member 3</fullName>
    </submittedName>
</protein>
<dbReference type="Bgee" id="ENSMUSG00000003153">
    <property type="expression patterns" value="Expressed in spermatocyte and 244 other cell types or tissues"/>
</dbReference>